<dbReference type="AlphaFoldDB" id="A0A414W2M9"/>
<evidence type="ECO:0000313" key="2">
    <source>
        <dbReference type="Proteomes" id="UP000284024"/>
    </source>
</evidence>
<evidence type="ECO:0000313" key="1">
    <source>
        <dbReference type="EMBL" id="RHH19377.1"/>
    </source>
</evidence>
<comment type="caution">
    <text evidence="1">The sequence shown here is derived from an EMBL/GenBank/DDBJ whole genome shotgun (WGS) entry which is preliminary data.</text>
</comment>
<organism evidence="1 2">
    <name type="scientific">Blautia obeum</name>
    <dbReference type="NCBI Taxonomy" id="40520"/>
    <lineage>
        <taxon>Bacteria</taxon>
        <taxon>Bacillati</taxon>
        <taxon>Bacillota</taxon>
        <taxon>Clostridia</taxon>
        <taxon>Lachnospirales</taxon>
        <taxon>Lachnospiraceae</taxon>
        <taxon>Blautia</taxon>
    </lineage>
</organism>
<protein>
    <submittedName>
        <fullName evidence="1">Uncharacterized protein</fullName>
    </submittedName>
</protein>
<reference evidence="1 2" key="1">
    <citation type="submission" date="2018-08" db="EMBL/GenBank/DDBJ databases">
        <title>A genome reference for cultivated species of the human gut microbiota.</title>
        <authorList>
            <person name="Zou Y."/>
            <person name="Xue W."/>
            <person name="Luo G."/>
        </authorList>
    </citation>
    <scope>NUCLEOTIDE SEQUENCE [LARGE SCALE GENOMIC DNA]</scope>
    <source>
        <strain evidence="1 2">AM18-2AC</strain>
    </source>
</reference>
<dbReference type="EMBL" id="QRJH01000003">
    <property type="protein sequence ID" value="RHH19377.1"/>
    <property type="molecule type" value="Genomic_DNA"/>
</dbReference>
<accession>A0A414W2M9</accession>
<name>A0A414W2M9_9FIRM</name>
<dbReference type="Pfam" id="PF13289">
    <property type="entry name" value="SIR2_2"/>
    <property type="match status" value="1"/>
</dbReference>
<dbReference type="Proteomes" id="UP000284024">
    <property type="component" value="Unassembled WGS sequence"/>
</dbReference>
<dbReference type="RefSeq" id="WP_118235691.1">
    <property type="nucleotide sequence ID" value="NZ_QRJH01000003.1"/>
</dbReference>
<sequence>MDWIESIKTIKKAQENNQLIVFVGAGVSKNSNVPTWWELIKIIADKIGYDRCDFCKKRKEICPETDCEERYAFTQDEFLRIPEYYYQKDTSDNNTEYYNLIQNTLSSGKMSNSIDDEIFNLLPHHIITTNYDSLLEDSANLNAQLYTVVSQDSDLLSKSNERYIIKMHGDLKVPNSIVLKESDYLDYEQKHTLISTFIRSLLVNHTFVFLGYSLNDYNLNLIIGWINYFRKFYGVAERPSNFLVSSEAPSEYERVRLEDKSIFVVDLSSLPDNLMEKVSIPVSLTKPTGQKLFSFLRCITDSKIFQQYIPLSEILIEKYHVLESYRKVSFEDLIQVQPLGHTTFMSTELVFYDKEWYEQIAALIVNNVQGIIDTFQRAGLTAIHLFEDDLSQSIPLITEEDTNFQLYLNNDYVELLKQVQACSDTDEKIYYYHLVGNCDAELEKIIEMEASTIASDDYIAILLHKMRVRVATITLFNRQDSKTKELEQLFNTVPIKYHSAINYLKKLFESSAKNMLKMSELVEKQEERYKYNSNTWYSGHSYTYIWDIQAYAYDYYFFFKKNFLPFDYFAEPKNYLIYYLKAIMCSYSPIAAVEPDTVFIPTDRRHYPINEIDFDMFIKYITPKSLKALLEKYSVQFLEIENENDIIQKYKNLCASFVRFKHRKWIEYLYNFHIIVCLVELDNNSKKVLMNIFTNMFTEVVKDSPGIASDLFEGLNYLVNTMKVEYANEIKGNLLDTILLEEVYPVIEERHSMMLSRVIKNLSLYAKDETKNRLITNIELIEDKSKKIRRIVLFRHILPIEKYKGFLNSNLELIRTEFLFDLLIEKILPYSDTVINRFIDTIKNEDKRRKEKPGMRTYPDWLTMSIEECIILKLIGFNVDLTLLKPYEHYSEYLQFMLNPNDYDYSHIDTSNYMWQNLIYSPLYKDYFISHKDELLSENLKNLFDMGVETRDQQKIVYGLLLNDDELRSFA</sequence>
<dbReference type="SUPFAM" id="SSF52467">
    <property type="entry name" value="DHS-like NAD/FAD-binding domain"/>
    <property type="match status" value="1"/>
</dbReference>
<dbReference type="InterPro" id="IPR029035">
    <property type="entry name" value="DHS-like_NAD/FAD-binding_dom"/>
</dbReference>
<proteinExistence type="predicted"/>
<gene>
    <name evidence="1" type="ORF">DW222_07235</name>
</gene>